<dbReference type="InterPro" id="IPR011051">
    <property type="entry name" value="RmlC_Cupin_sf"/>
</dbReference>
<feature type="domain" description="HTH araC/xylS-type" evidence="4">
    <location>
        <begin position="187"/>
        <end position="285"/>
    </location>
</feature>
<evidence type="ECO:0000256" key="2">
    <source>
        <dbReference type="ARBA" id="ARBA00023125"/>
    </source>
</evidence>
<dbReference type="InterPro" id="IPR018060">
    <property type="entry name" value="HTH_AraC"/>
</dbReference>
<dbReference type="SUPFAM" id="SSF51182">
    <property type="entry name" value="RmlC-like cupins"/>
    <property type="match status" value="1"/>
</dbReference>
<sequence>MIAQLFKVHETPGYSFNVRHDIVAYFYNQWHYHPELELVHIVRGTGSRFIGDNVDSFKEDDLILIGANLPHLFRNDESYYAANEDIQAESYTIHFLPEIFGQSFLNIPENKAIQALLQKAAYGISIHGDTKTRVKKLMEDINFAAKNERIILLMQLLNVIAYADDNLPIAHFNASHTIHKTDESRLNKIYQYTLNNFAREITLAEIAAIVYMVPHSFCRYFKQRTNKRYSQFILEVRVSMACKLLAETEHSIARVCYDSGFKNFSNFNRHFKAIAGKSPLEYRKSYKTI</sequence>
<dbReference type="PROSITE" id="PS01124">
    <property type="entry name" value="HTH_ARAC_FAMILY_2"/>
    <property type="match status" value="1"/>
</dbReference>
<dbReference type="Pfam" id="PF12833">
    <property type="entry name" value="HTH_18"/>
    <property type="match status" value="1"/>
</dbReference>
<dbReference type="AlphaFoldDB" id="A0A495J420"/>
<dbReference type="RefSeq" id="WP_121199195.1">
    <property type="nucleotide sequence ID" value="NZ_RBKU01000001.1"/>
</dbReference>
<gene>
    <name evidence="5" type="ORF">BDD43_3944</name>
</gene>
<dbReference type="InterPro" id="IPR003313">
    <property type="entry name" value="AraC-bd"/>
</dbReference>
<dbReference type="PANTHER" id="PTHR43280">
    <property type="entry name" value="ARAC-FAMILY TRANSCRIPTIONAL REGULATOR"/>
    <property type="match status" value="1"/>
</dbReference>
<dbReference type="PANTHER" id="PTHR43280:SF27">
    <property type="entry name" value="TRANSCRIPTIONAL REGULATOR MTLR"/>
    <property type="match status" value="1"/>
</dbReference>
<keyword evidence="2" id="KW-0238">DNA-binding</keyword>
<dbReference type="SUPFAM" id="SSF46689">
    <property type="entry name" value="Homeodomain-like"/>
    <property type="match status" value="2"/>
</dbReference>
<dbReference type="Proteomes" id="UP000268007">
    <property type="component" value="Unassembled WGS sequence"/>
</dbReference>
<dbReference type="GO" id="GO:0043565">
    <property type="term" value="F:sequence-specific DNA binding"/>
    <property type="evidence" value="ECO:0007669"/>
    <property type="project" value="InterPro"/>
</dbReference>
<evidence type="ECO:0000256" key="1">
    <source>
        <dbReference type="ARBA" id="ARBA00023015"/>
    </source>
</evidence>
<keyword evidence="3" id="KW-0804">Transcription</keyword>
<keyword evidence="1" id="KW-0805">Transcription regulation</keyword>
<dbReference type="Pfam" id="PF02311">
    <property type="entry name" value="AraC_binding"/>
    <property type="match status" value="1"/>
</dbReference>
<comment type="caution">
    <text evidence="5">The sequence shown here is derived from an EMBL/GenBank/DDBJ whole genome shotgun (WGS) entry which is preliminary data.</text>
</comment>
<organism evidence="5 6">
    <name type="scientific">Mucilaginibacter gracilis</name>
    <dbReference type="NCBI Taxonomy" id="423350"/>
    <lineage>
        <taxon>Bacteria</taxon>
        <taxon>Pseudomonadati</taxon>
        <taxon>Bacteroidota</taxon>
        <taxon>Sphingobacteriia</taxon>
        <taxon>Sphingobacteriales</taxon>
        <taxon>Sphingobacteriaceae</taxon>
        <taxon>Mucilaginibacter</taxon>
    </lineage>
</organism>
<dbReference type="Gene3D" id="2.60.120.10">
    <property type="entry name" value="Jelly Rolls"/>
    <property type="match status" value="1"/>
</dbReference>
<dbReference type="SMART" id="SM00342">
    <property type="entry name" value="HTH_ARAC"/>
    <property type="match status" value="1"/>
</dbReference>
<name>A0A495J420_9SPHI</name>
<dbReference type="GO" id="GO:0003700">
    <property type="term" value="F:DNA-binding transcription factor activity"/>
    <property type="evidence" value="ECO:0007669"/>
    <property type="project" value="InterPro"/>
</dbReference>
<dbReference type="InterPro" id="IPR009057">
    <property type="entry name" value="Homeodomain-like_sf"/>
</dbReference>
<evidence type="ECO:0000259" key="4">
    <source>
        <dbReference type="PROSITE" id="PS01124"/>
    </source>
</evidence>
<dbReference type="PROSITE" id="PS00041">
    <property type="entry name" value="HTH_ARAC_FAMILY_1"/>
    <property type="match status" value="1"/>
</dbReference>
<keyword evidence="6" id="KW-1185">Reference proteome</keyword>
<dbReference type="InterPro" id="IPR018062">
    <property type="entry name" value="HTH_AraC-typ_CS"/>
</dbReference>
<dbReference type="OrthoDB" id="1410704at2"/>
<proteinExistence type="predicted"/>
<accession>A0A495J420</accession>
<evidence type="ECO:0000313" key="6">
    <source>
        <dbReference type="Proteomes" id="UP000268007"/>
    </source>
</evidence>
<evidence type="ECO:0000256" key="3">
    <source>
        <dbReference type="ARBA" id="ARBA00023163"/>
    </source>
</evidence>
<dbReference type="InterPro" id="IPR014710">
    <property type="entry name" value="RmlC-like_jellyroll"/>
</dbReference>
<dbReference type="EMBL" id="RBKU01000001">
    <property type="protein sequence ID" value="RKR83730.1"/>
    <property type="molecule type" value="Genomic_DNA"/>
</dbReference>
<reference evidence="5 6" key="1">
    <citation type="submission" date="2018-10" db="EMBL/GenBank/DDBJ databases">
        <title>Genomic Encyclopedia of Archaeal and Bacterial Type Strains, Phase II (KMG-II): from individual species to whole genera.</title>
        <authorList>
            <person name="Goeker M."/>
        </authorList>
    </citation>
    <scope>NUCLEOTIDE SEQUENCE [LARGE SCALE GENOMIC DNA]</scope>
    <source>
        <strain evidence="5 6">DSM 18602</strain>
    </source>
</reference>
<dbReference type="Gene3D" id="1.10.10.60">
    <property type="entry name" value="Homeodomain-like"/>
    <property type="match status" value="2"/>
</dbReference>
<dbReference type="CDD" id="cd06976">
    <property type="entry name" value="cupin_MtlR-like_N"/>
    <property type="match status" value="1"/>
</dbReference>
<protein>
    <submittedName>
        <fullName evidence="5">AraC family transcriptional regulator</fullName>
    </submittedName>
</protein>
<evidence type="ECO:0000313" key="5">
    <source>
        <dbReference type="EMBL" id="RKR83730.1"/>
    </source>
</evidence>